<gene>
    <name evidence="2" type="ORF">SAMN04488134_107149</name>
</gene>
<reference evidence="2 3" key="1">
    <citation type="submission" date="2016-10" db="EMBL/GenBank/DDBJ databases">
        <authorList>
            <person name="de Groot N.N."/>
        </authorList>
    </citation>
    <scope>NUCLEOTIDE SEQUENCE [LARGE SCALE GENOMIC DNA]</scope>
    <source>
        <strain evidence="2 3">CGMCC 1.10434</strain>
    </source>
</reference>
<organism evidence="2 3">
    <name type="scientific">Amphibacillus marinus</name>
    <dbReference type="NCBI Taxonomy" id="872970"/>
    <lineage>
        <taxon>Bacteria</taxon>
        <taxon>Bacillati</taxon>
        <taxon>Bacillota</taxon>
        <taxon>Bacilli</taxon>
        <taxon>Bacillales</taxon>
        <taxon>Bacillaceae</taxon>
        <taxon>Amphibacillus</taxon>
    </lineage>
</organism>
<keyword evidence="1" id="KW-0472">Membrane</keyword>
<evidence type="ECO:0000313" key="2">
    <source>
        <dbReference type="EMBL" id="SEO44139.1"/>
    </source>
</evidence>
<sequence>MKLKWQLVVLHFFVGLGALVGGIPAILDPANPMGMPDDALQNGPFQSFLIPGLFLSLVLGCANLLAGIITIREGSYAHYANMLMGLILCLWIIIQCYVLWDIVFVHVVYLIIGFIQLLLGYLRWKANRSGA</sequence>
<dbReference type="RefSeq" id="WP_091498052.1">
    <property type="nucleotide sequence ID" value="NZ_FODJ01000007.1"/>
</dbReference>
<dbReference type="EMBL" id="FODJ01000007">
    <property type="protein sequence ID" value="SEO44139.1"/>
    <property type="molecule type" value="Genomic_DNA"/>
</dbReference>
<keyword evidence="1" id="KW-1133">Transmembrane helix</keyword>
<evidence type="ECO:0000256" key="1">
    <source>
        <dbReference type="SAM" id="Phobius"/>
    </source>
</evidence>
<feature type="transmembrane region" description="Helical" evidence="1">
    <location>
        <begin position="83"/>
        <end position="100"/>
    </location>
</feature>
<evidence type="ECO:0000313" key="3">
    <source>
        <dbReference type="Proteomes" id="UP000199300"/>
    </source>
</evidence>
<accession>A0A1H8PQ20</accession>
<dbReference type="AlphaFoldDB" id="A0A1H8PQ20"/>
<feature type="transmembrane region" description="Helical" evidence="1">
    <location>
        <begin position="7"/>
        <end position="27"/>
    </location>
</feature>
<feature type="transmembrane region" description="Helical" evidence="1">
    <location>
        <begin position="47"/>
        <end position="71"/>
    </location>
</feature>
<dbReference type="OrthoDB" id="1909107at2"/>
<name>A0A1H8PQ20_9BACI</name>
<keyword evidence="3" id="KW-1185">Reference proteome</keyword>
<proteinExistence type="predicted"/>
<keyword evidence="1" id="KW-0812">Transmembrane</keyword>
<feature type="transmembrane region" description="Helical" evidence="1">
    <location>
        <begin position="106"/>
        <end position="124"/>
    </location>
</feature>
<dbReference type="Proteomes" id="UP000199300">
    <property type="component" value="Unassembled WGS sequence"/>
</dbReference>
<protein>
    <submittedName>
        <fullName evidence="2">Uncharacterized protein</fullName>
    </submittedName>
</protein>